<dbReference type="InterPro" id="IPR000531">
    <property type="entry name" value="Beta-barrel_TonB"/>
</dbReference>
<dbReference type="PROSITE" id="PS01156">
    <property type="entry name" value="TONB_DEPENDENT_REC_2"/>
    <property type="match status" value="1"/>
</dbReference>
<keyword evidence="7 9" id="KW-0472">Membrane</keyword>
<dbReference type="Pfam" id="PF07715">
    <property type="entry name" value="Plug"/>
    <property type="match status" value="1"/>
</dbReference>
<dbReference type="PANTHER" id="PTHR30069">
    <property type="entry name" value="TONB-DEPENDENT OUTER MEMBRANE RECEPTOR"/>
    <property type="match status" value="1"/>
</dbReference>
<evidence type="ECO:0000256" key="3">
    <source>
        <dbReference type="ARBA" id="ARBA00022452"/>
    </source>
</evidence>
<dbReference type="eggNOG" id="COG4771">
    <property type="taxonomic scope" value="Bacteria"/>
</dbReference>
<sequence>MWRYSTMVWGGLCLSAATPVLAQGEPSGHPAAGPVPASSASVTQLAPLTVEGMISRADLVQPPIASSIVDTAAAMTDVPGGALIDNGGLSGQVQFRGLTGYRNQTTIDGMGVAPGGPNWMDPPLHYAPAALVESLTVTRGIPSVADSVDTIGTAVNATTRQSHYARGENYEWHGWGEATTQTVDDGYSLSGQTSLANDINRLGLTAVTDQAGNRRTPYGKLRASSYDRKQYGLDFGHREAWGESSGFVRMQRTGDTGNLDLPLDVHYFHSALAELKQRADIGRTHLTAQLDFNHVEHQMDNYILRPTPNFSPLNGDMSDPRYIRARSQRYAAKLHAAHPLAGGTFKAGFDGRWGQHDAFVGHPKMAVFRVDAFDAIRRDTYSLFSQWAGPISGPWHGELGVRDSLVHTSAGPGGVASSLPVPAQRLAADFAARDRNQTDNNIDVVAKLSRDIGRRWQAQLGLARKTRSPYYTERYAYIPLQATAGSADGNNTIGDTRLSPEVAYMADLGLSFTGRRLSFSPEVYYHRIHDYITAVPYDGGNPDVIRVSTVNGDPTPLQYANIQAEIYGADIAAAYKLAPAWTLSGGAGYTRGRRTDTSDNLYRIAPANMRAQLVYDRAAWRLSVAERYVFAQHHIAESHRDARFGDPDTGGYALTDIAARYRATAHVWVEVGVDNLFDRRYRDFMSGFNRVDDSAVPVGARLPGAGRNAHATVHVSF</sequence>
<comment type="similarity">
    <text evidence="9 11">Belongs to the TonB-dependent receptor family.</text>
</comment>
<evidence type="ECO:0000256" key="8">
    <source>
        <dbReference type="ARBA" id="ARBA00023237"/>
    </source>
</evidence>
<dbReference type="PANTHER" id="PTHR30069:SF49">
    <property type="entry name" value="OUTER MEMBRANE PROTEIN C"/>
    <property type="match status" value="1"/>
</dbReference>
<dbReference type="Pfam" id="PF00593">
    <property type="entry name" value="TonB_dep_Rec_b-barrel"/>
    <property type="match status" value="1"/>
</dbReference>
<dbReference type="InterPro" id="IPR037066">
    <property type="entry name" value="Plug_dom_sf"/>
</dbReference>
<keyword evidence="3 9" id="KW-1134">Transmembrane beta strand</keyword>
<evidence type="ECO:0000256" key="5">
    <source>
        <dbReference type="ARBA" id="ARBA00022729"/>
    </source>
</evidence>
<keyword evidence="2 9" id="KW-0813">Transport</keyword>
<name>A0A084IIV2_SALHC</name>
<evidence type="ECO:0000256" key="11">
    <source>
        <dbReference type="RuleBase" id="RU003357"/>
    </source>
</evidence>
<dbReference type="RefSeq" id="WP_037339501.1">
    <property type="nucleotide sequence ID" value="NZ_APNK01000025.1"/>
</dbReference>
<keyword evidence="5 12" id="KW-0732">Signal</keyword>
<evidence type="ECO:0000256" key="1">
    <source>
        <dbReference type="ARBA" id="ARBA00004571"/>
    </source>
</evidence>
<keyword evidence="16" id="KW-1185">Reference proteome</keyword>
<evidence type="ECO:0000313" key="16">
    <source>
        <dbReference type="Proteomes" id="UP000028302"/>
    </source>
</evidence>
<dbReference type="SUPFAM" id="SSF56935">
    <property type="entry name" value="Porins"/>
    <property type="match status" value="1"/>
</dbReference>
<evidence type="ECO:0000256" key="7">
    <source>
        <dbReference type="ARBA" id="ARBA00023136"/>
    </source>
</evidence>
<dbReference type="GO" id="GO:0044718">
    <property type="term" value="P:siderophore transmembrane transport"/>
    <property type="evidence" value="ECO:0007669"/>
    <property type="project" value="TreeGrafter"/>
</dbReference>
<evidence type="ECO:0000256" key="4">
    <source>
        <dbReference type="ARBA" id="ARBA00022692"/>
    </source>
</evidence>
<dbReference type="GO" id="GO:0015344">
    <property type="term" value="F:siderophore uptake transmembrane transporter activity"/>
    <property type="evidence" value="ECO:0007669"/>
    <property type="project" value="TreeGrafter"/>
</dbReference>
<dbReference type="InterPro" id="IPR010917">
    <property type="entry name" value="TonB_rcpt_CS"/>
</dbReference>
<dbReference type="Gene3D" id="2.170.130.10">
    <property type="entry name" value="TonB-dependent receptor, plug domain"/>
    <property type="match status" value="1"/>
</dbReference>
<keyword evidence="4 9" id="KW-0812">Transmembrane</keyword>
<keyword evidence="6 11" id="KW-0798">TonB box</keyword>
<feature type="domain" description="TonB-dependent receptor-like beta-barrel" evidence="13">
    <location>
        <begin position="185"/>
        <end position="676"/>
    </location>
</feature>
<reference evidence="15 16" key="1">
    <citation type="submission" date="2013-03" db="EMBL/GenBank/DDBJ databases">
        <title>Salinisphaera hydrothermalis C41B8 Genome Sequencing.</title>
        <authorList>
            <person name="Li C."/>
            <person name="Lai Q."/>
            <person name="Shao Z."/>
        </authorList>
    </citation>
    <scope>NUCLEOTIDE SEQUENCE [LARGE SCALE GENOMIC DNA]</scope>
    <source>
        <strain evidence="15 16">C41B8</strain>
    </source>
</reference>
<evidence type="ECO:0000256" key="9">
    <source>
        <dbReference type="PROSITE-ProRule" id="PRU01360"/>
    </source>
</evidence>
<dbReference type="GO" id="GO:0009279">
    <property type="term" value="C:cell outer membrane"/>
    <property type="evidence" value="ECO:0007669"/>
    <property type="project" value="UniProtKB-SubCell"/>
</dbReference>
<dbReference type="AlphaFoldDB" id="A0A084IIV2"/>
<dbReference type="PROSITE" id="PS52016">
    <property type="entry name" value="TONB_DEPENDENT_REC_3"/>
    <property type="match status" value="1"/>
</dbReference>
<feature type="signal peptide" evidence="12">
    <location>
        <begin position="1"/>
        <end position="22"/>
    </location>
</feature>
<dbReference type="InterPro" id="IPR039426">
    <property type="entry name" value="TonB-dep_rcpt-like"/>
</dbReference>
<dbReference type="OrthoDB" id="5332150at2"/>
<evidence type="ECO:0000256" key="10">
    <source>
        <dbReference type="PROSITE-ProRule" id="PRU10144"/>
    </source>
</evidence>
<feature type="chain" id="PRO_5001776501" evidence="12">
    <location>
        <begin position="23"/>
        <end position="717"/>
    </location>
</feature>
<dbReference type="EMBL" id="APNK01000025">
    <property type="protein sequence ID" value="KEZ76636.1"/>
    <property type="molecule type" value="Genomic_DNA"/>
</dbReference>
<feature type="domain" description="TonB-dependent receptor plug" evidence="14">
    <location>
        <begin position="69"/>
        <end position="152"/>
    </location>
</feature>
<proteinExistence type="inferred from homology"/>
<keyword evidence="8 9" id="KW-0998">Cell outer membrane</keyword>
<comment type="subcellular location">
    <subcellularLocation>
        <location evidence="1 9">Cell outer membrane</location>
        <topology evidence="1 9">Multi-pass membrane protein</topology>
    </subcellularLocation>
</comment>
<dbReference type="Proteomes" id="UP000028302">
    <property type="component" value="Unassembled WGS sequence"/>
</dbReference>
<evidence type="ECO:0000256" key="2">
    <source>
        <dbReference type="ARBA" id="ARBA00022448"/>
    </source>
</evidence>
<dbReference type="STRING" id="1304275.C41B8_14060"/>
<evidence type="ECO:0000256" key="12">
    <source>
        <dbReference type="SAM" id="SignalP"/>
    </source>
</evidence>
<comment type="caution">
    <text evidence="15">The sequence shown here is derived from an EMBL/GenBank/DDBJ whole genome shotgun (WGS) entry which is preliminary data.</text>
</comment>
<dbReference type="InterPro" id="IPR012910">
    <property type="entry name" value="Plug_dom"/>
</dbReference>
<evidence type="ECO:0000256" key="6">
    <source>
        <dbReference type="ARBA" id="ARBA00023077"/>
    </source>
</evidence>
<dbReference type="InterPro" id="IPR036942">
    <property type="entry name" value="Beta-barrel_TonB_sf"/>
</dbReference>
<keyword evidence="15" id="KW-0675">Receptor</keyword>
<gene>
    <name evidence="15" type="ORF">C41B8_14060</name>
</gene>
<feature type="short sequence motif" description="TonB C-terminal box" evidence="10">
    <location>
        <begin position="700"/>
        <end position="717"/>
    </location>
</feature>
<dbReference type="Gene3D" id="2.40.170.20">
    <property type="entry name" value="TonB-dependent receptor, beta-barrel domain"/>
    <property type="match status" value="1"/>
</dbReference>
<accession>A0A084IIV2</accession>
<evidence type="ECO:0000313" key="15">
    <source>
        <dbReference type="EMBL" id="KEZ76636.1"/>
    </source>
</evidence>
<protein>
    <submittedName>
        <fullName evidence="15">TonB-dependent receptor</fullName>
    </submittedName>
</protein>
<organism evidence="15 16">
    <name type="scientific">Salinisphaera hydrothermalis (strain C41B8)</name>
    <dbReference type="NCBI Taxonomy" id="1304275"/>
    <lineage>
        <taxon>Bacteria</taxon>
        <taxon>Pseudomonadati</taxon>
        <taxon>Pseudomonadota</taxon>
        <taxon>Gammaproteobacteria</taxon>
        <taxon>Salinisphaerales</taxon>
        <taxon>Salinisphaeraceae</taxon>
        <taxon>Salinisphaera</taxon>
    </lineage>
</organism>
<evidence type="ECO:0000259" key="14">
    <source>
        <dbReference type="Pfam" id="PF07715"/>
    </source>
</evidence>
<evidence type="ECO:0000259" key="13">
    <source>
        <dbReference type="Pfam" id="PF00593"/>
    </source>
</evidence>